<feature type="transmembrane region" description="Helical" evidence="1">
    <location>
        <begin position="144"/>
        <end position="166"/>
    </location>
</feature>
<organism evidence="3 4">
    <name type="scientific">Filimonas zeae</name>
    <dbReference type="NCBI Taxonomy" id="1737353"/>
    <lineage>
        <taxon>Bacteria</taxon>
        <taxon>Pseudomonadati</taxon>
        <taxon>Bacteroidota</taxon>
        <taxon>Chitinophagia</taxon>
        <taxon>Chitinophagales</taxon>
        <taxon>Chitinophagaceae</taxon>
        <taxon>Filimonas</taxon>
    </lineage>
</organism>
<keyword evidence="1" id="KW-0812">Transmembrane</keyword>
<reference evidence="3" key="1">
    <citation type="journal article" date="2014" name="Int. J. Syst. Evol. Microbiol.">
        <title>Complete genome sequence of Corynebacterium casei LMG S-19264T (=DSM 44701T), isolated from a smear-ripened cheese.</title>
        <authorList>
            <consortium name="US DOE Joint Genome Institute (JGI-PGF)"/>
            <person name="Walter F."/>
            <person name="Albersmeier A."/>
            <person name="Kalinowski J."/>
            <person name="Ruckert C."/>
        </authorList>
    </citation>
    <scope>NUCLEOTIDE SEQUENCE</scope>
    <source>
        <strain evidence="3">CGMCC 1.15290</strain>
    </source>
</reference>
<keyword evidence="1" id="KW-0472">Membrane</keyword>
<protein>
    <recommendedName>
        <fullName evidence="2">DUF5683 domain-containing protein</fullName>
    </recommendedName>
</protein>
<gene>
    <name evidence="3" type="ORF">GCM10011379_24780</name>
</gene>
<dbReference type="Pfam" id="PF18935">
    <property type="entry name" value="DUF5683"/>
    <property type="match status" value="1"/>
</dbReference>
<dbReference type="InterPro" id="IPR043738">
    <property type="entry name" value="DUF5683"/>
</dbReference>
<evidence type="ECO:0000256" key="1">
    <source>
        <dbReference type="SAM" id="Phobius"/>
    </source>
</evidence>
<proteinExistence type="predicted"/>
<evidence type="ECO:0000313" key="3">
    <source>
        <dbReference type="EMBL" id="GGH68460.1"/>
    </source>
</evidence>
<dbReference type="RefSeq" id="WP_188952499.1">
    <property type="nucleotide sequence ID" value="NZ_BMIB01000002.1"/>
</dbReference>
<dbReference type="EMBL" id="BMIB01000002">
    <property type="protein sequence ID" value="GGH68460.1"/>
    <property type="molecule type" value="Genomic_DNA"/>
</dbReference>
<name>A0A917IZQ1_9BACT</name>
<comment type="caution">
    <text evidence="3">The sequence shown here is derived from an EMBL/GenBank/DDBJ whole genome shotgun (WGS) entry which is preliminary data.</text>
</comment>
<keyword evidence="4" id="KW-1185">Reference proteome</keyword>
<keyword evidence="1" id="KW-1133">Transmembrane helix</keyword>
<sequence length="213" mass="23960">MGKSLFDTTAVKPDSARVPAVITNRTTVAPDTSQALMKKKAHSPGKATARSAMIPGWGQAYNGEYWKIPIVWGALSIPALMFEFNNRYYQKTKFAYEQVFQYNITRDEALLRAISADVKRSDGQPYGLSEYQSSRNFYRQNRDYSVLWFVILWGVNVVDATVFGHLKHFDVSDDLSLQIKPTFNSTGTNSASVGLAVSFKKPEHKLKPLPQVK</sequence>
<evidence type="ECO:0000313" key="4">
    <source>
        <dbReference type="Proteomes" id="UP000627292"/>
    </source>
</evidence>
<dbReference type="Proteomes" id="UP000627292">
    <property type="component" value="Unassembled WGS sequence"/>
</dbReference>
<accession>A0A917IZQ1</accession>
<evidence type="ECO:0000259" key="2">
    <source>
        <dbReference type="Pfam" id="PF18935"/>
    </source>
</evidence>
<dbReference type="AlphaFoldDB" id="A0A917IZQ1"/>
<reference evidence="3" key="2">
    <citation type="submission" date="2020-09" db="EMBL/GenBank/DDBJ databases">
        <authorList>
            <person name="Sun Q."/>
            <person name="Zhou Y."/>
        </authorList>
    </citation>
    <scope>NUCLEOTIDE SEQUENCE</scope>
    <source>
        <strain evidence="3">CGMCC 1.15290</strain>
    </source>
</reference>
<feature type="domain" description="DUF5683" evidence="2">
    <location>
        <begin position="41"/>
        <end position="200"/>
    </location>
</feature>